<dbReference type="AlphaFoldDB" id="A0A7J9BKT5"/>
<feature type="chain" id="PRO_5029685838" evidence="1">
    <location>
        <begin position="18"/>
        <end position="107"/>
    </location>
</feature>
<evidence type="ECO:0000313" key="3">
    <source>
        <dbReference type="Proteomes" id="UP000593579"/>
    </source>
</evidence>
<sequence>MKLFLLVKGLLIILVVQEYYLALKQREAARSFYEMRSFVKARGVNVMVTEMSIFQIHDVPYYYRDYLYKIGLNEFRNIDTDEILRFLMEGKETWMYRMGTTIPKTFN</sequence>
<gene>
    <name evidence="2" type="ORF">Gogos_010219</name>
</gene>
<comment type="caution">
    <text evidence="2">The sequence shown here is derived from an EMBL/GenBank/DDBJ whole genome shotgun (WGS) entry which is preliminary data.</text>
</comment>
<organism evidence="2 3">
    <name type="scientific">Gossypium gossypioides</name>
    <name type="common">Mexican cotton</name>
    <name type="synonym">Selera gossypioides</name>
    <dbReference type="NCBI Taxonomy" id="34282"/>
    <lineage>
        <taxon>Eukaryota</taxon>
        <taxon>Viridiplantae</taxon>
        <taxon>Streptophyta</taxon>
        <taxon>Embryophyta</taxon>
        <taxon>Tracheophyta</taxon>
        <taxon>Spermatophyta</taxon>
        <taxon>Magnoliopsida</taxon>
        <taxon>eudicotyledons</taxon>
        <taxon>Gunneridae</taxon>
        <taxon>Pentapetalae</taxon>
        <taxon>rosids</taxon>
        <taxon>malvids</taxon>
        <taxon>Malvales</taxon>
        <taxon>Malvaceae</taxon>
        <taxon>Malvoideae</taxon>
        <taxon>Gossypium</taxon>
    </lineage>
</organism>
<keyword evidence="1" id="KW-0732">Signal</keyword>
<accession>A0A7J9BKT5</accession>
<proteinExistence type="predicted"/>
<feature type="signal peptide" evidence="1">
    <location>
        <begin position="1"/>
        <end position="17"/>
    </location>
</feature>
<reference evidence="2 3" key="1">
    <citation type="journal article" date="2019" name="Genome Biol. Evol.">
        <title>Insights into the evolution of the New World diploid cottons (Gossypium, subgenus Houzingenia) based on genome sequencing.</title>
        <authorList>
            <person name="Grover C.E."/>
            <person name="Arick M.A. 2nd"/>
            <person name="Thrash A."/>
            <person name="Conover J.L."/>
            <person name="Sanders W.S."/>
            <person name="Peterson D.G."/>
            <person name="Frelichowski J.E."/>
            <person name="Scheffler J.A."/>
            <person name="Scheffler B.E."/>
            <person name="Wendel J.F."/>
        </authorList>
    </citation>
    <scope>NUCLEOTIDE SEQUENCE [LARGE SCALE GENOMIC DNA]</scope>
    <source>
        <strain evidence="2">5</strain>
        <tissue evidence="2">Leaf</tissue>
    </source>
</reference>
<evidence type="ECO:0000256" key="1">
    <source>
        <dbReference type="SAM" id="SignalP"/>
    </source>
</evidence>
<dbReference type="Proteomes" id="UP000593579">
    <property type="component" value="Unassembled WGS sequence"/>
</dbReference>
<evidence type="ECO:0000313" key="2">
    <source>
        <dbReference type="EMBL" id="MBA0736705.1"/>
    </source>
</evidence>
<name>A0A7J9BKT5_GOSGO</name>
<keyword evidence="3" id="KW-1185">Reference proteome</keyword>
<protein>
    <submittedName>
        <fullName evidence="2">Uncharacterized protein</fullName>
    </submittedName>
</protein>
<dbReference type="EMBL" id="JABEZY010000004">
    <property type="protein sequence ID" value="MBA0736705.1"/>
    <property type="molecule type" value="Genomic_DNA"/>
</dbReference>